<evidence type="ECO:0000313" key="2">
    <source>
        <dbReference type="Proteomes" id="UP000244342"/>
    </source>
</evidence>
<name>A0A2R4AM42_9CAUD</name>
<organism evidence="1 2">
    <name type="scientific">Aeromonas phage AhSzw-1</name>
    <dbReference type="NCBI Taxonomy" id="2138299"/>
    <lineage>
        <taxon>Viruses</taxon>
        <taxon>Duplodnaviria</taxon>
        <taxon>Heunggongvirae</taxon>
        <taxon>Uroviricota</taxon>
        <taxon>Caudoviricetes</taxon>
        <taxon>Demerecviridae</taxon>
        <taxon>Shenzhenvirus</taxon>
        <taxon>Shenzhenvirus AhSzw1</taxon>
    </lineage>
</organism>
<sequence>MDQLKAIDSPWDLTGYQDVYWFQYAFVQPSASGVVTTTNGIVSTLDITVTGITILQLVGLNLV</sequence>
<proteinExistence type="predicted"/>
<dbReference type="EMBL" id="MG676225">
    <property type="protein sequence ID" value="AVR76120.1"/>
    <property type="molecule type" value="Genomic_DNA"/>
</dbReference>
<gene>
    <name evidence="1" type="ORF">AhSzw1_84</name>
</gene>
<evidence type="ECO:0000313" key="1">
    <source>
        <dbReference type="EMBL" id="AVR76120.1"/>
    </source>
</evidence>
<protein>
    <submittedName>
        <fullName evidence="1">Uncharacterized protein</fullName>
    </submittedName>
</protein>
<reference evidence="2" key="1">
    <citation type="submission" date="2017-12" db="EMBL/GenBank/DDBJ databases">
        <title>Genomic characterization of T5-related Aeromonas hydrophila phages AhSzq-1 and AhSzw-1 and proposal to be two new species.</title>
        <authorList>
            <person name="Yuan S."/>
            <person name="Chen L."/>
            <person name="Ma Y."/>
        </authorList>
    </citation>
    <scope>NUCLEOTIDE SEQUENCE [LARGE SCALE GENOMIC DNA]</scope>
</reference>
<accession>A0A2R4AM42</accession>
<keyword evidence="2" id="KW-1185">Reference proteome</keyword>
<dbReference type="Proteomes" id="UP000244342">
    <property type="component" value="Segment"/>
</dbReference>